<feature type="compositionally biased region" description="Basic and acidic residues" evidence="1">
    <location>
        <begin position="88"/>
        <end position="101"/>
    </location>
</feature>
<evidence type="ECO:0000313" key="3">
    <source>
        <dbReference type="Proteomes" id="UP000663671"/>
    </source>
</evidence>
<gene>
    <name evidence="2" type="ORF">I7I51_02793</name>
</gene>
<evidence type="ECO:0000313" key="2">
    <source>
        <dbReference type="EMBL" id="QSS66604.1"/>
    </source>
</evidence>
<name>A0A8A1MPD4_AJECA</name>
<evidence type="ECO:0000256" key="1">
    <source>
        <dbReference type="SAM" id="MobiDB-lite"/>
    </source>
</evidence>
<dbReference type="VEuPathDB" id="FungiDB:I7I51_02793"/>
<accession>A0A8A1MPD4</accession>
<feature type="compositionally biased region" description="Basic and acidic residues" evidence="1">
    <location>
        <begin position="71"/>
        <end position="80"/>
    </location>
</feature>
<organism evidence="2 3">
    <name type="scientific">Ajellomyces capsulatus</name>
    <name type="common">Darling's disease fungus</name>
    <name type="synonym">Histoplasma capsulatum</name>
    <dbReference type="NCBI Taxonomy" id="5037"/>
    <lineage>
        <taxon>Eukaryota</taxon>
        <taxon>Fungi</taxon>
        <taxon>Dikarya</taxon>
        <taxon>Ascomycota</taxon>
        <taxon>Pezizomycotina</taxon>
        <taxon>Eurotiomycetes</taxon>
        <taxon>Eurotiomycetidae</taxon>
        <taxon>Onygenales</taxon>
        <taxon>Ajellomycetaceae</taxon>
        <taxon>Histoplasma</taxon>
    </lineage>
</organism>
<dbReference type="EMBL" id="CP069116">
    <property type="protein sequence ID" value="QSS66604.1"/>
    <property type="molecule type" value="Genomic_DNA"/>
</dbReference>
<feature type="compositionally biased region" description="Polar residues" evidence="1">
    <location>
        <begin position="17"/>
        <end position="39"/>
    </location>
</feature>
<sequence length="171" mass="19228">MTAYTWKTEPPPPGGDVSQSDTISGTTAGCPSNQEQSKVSLERMVKDEHISGRYDASSPIRASKRKHRHVPRLERGKYDSIEVVDMTHTTDDTSRKPERPKKAIPLTPPAEHHCTSKGSHPLNGSSPVWRYKALVGCEGRYGKPFVRVAWYSTWEPVDEFPPGEVERVRLF</sequence>
<proteinExistence type="predicted"/>
<evidence type="ECO:0008006" key="4">
    <source>
        <dbReference type="Google" id="ProtNLM"/>
    </source>
</evidence>
<protein>
    <recommendedName>
        <fullName evidence="4">Chromo domain-containing protein</fullName>
    </recommendedName>
</protein>
<dbReference type="AlphaFoldDB" id="A0A8A1MPD4"/>
<reference evidence="2" key="1">
    <citation type="submission" date="2021-01" db="EMBL/GenBank/DDBJ databases">
        <title>Chromosome-level genome assembly of a human fungal pathogen reveals clustering of transcriptionally co-regulated genes.</title>
        <authorList>
            <person name="Voorhies M."/>
            <person name="Cohen S."/>
            <person name="Shea T.P."/>
            <person name="Petrus S."/>
            <person name="Munoz J.F."/>
            <person name="Poplawski S."/>
            <person name="Goldman W.E."/>
            <person name="Michael T."/>
            <person name="Cuomo C.A."/>
            <person name="Sil A."/>
            <person name="Beyhan S."/>
        </authorList>
    </citation>
    <scope>NUCLEOTIDE SEQUENCE</scope>
    <source>
        <strain evidence="2">WU24</strain>
    </source>
</reference>
<feature type="compositionally biased region" description="Basic and acidic residues" evidence="1">
    <location>
        <begin position="40"/>
        <end position="52"/>
    </location>
</feature>
<dbReference type="Proteomes" id="UP000663671">
    <property type="component" value="Chromosome 6"/>
</dbReference>
<dbReference type="OrthoDB" id="10586077at2759"/>
<feature type="region of interest" description="Disordered" evidence="1">
    <location>
        <begin position="1"/>
        <end position="121"/>
    </location>
</feature>